<dbReference type="GO" id="GO:0046872">
    <property type="term" value="F:metal ion binding"/>
    <property type="evidence" value="ECO:0007669"/>
    <property type="project" value="UniProtKB-KW"/>
</dbReference>
<dbReference type="OrthoDB" id="9798107at2"/>
<dbReference type="EMBL" id="SIHJ01000001">
    <property type="protein sequence ID" value="TWT35991.1"/>
    <property type="molecule type" value="Genomic_DNA"/>
</dbReference>
<name>A0A5C5VCK3_9BACT</name>
<evidence type="ECO:0000313" key="2">
    <source>
        <dbReference type="EMBL" id="TWT35991.1"/>
    </source>
</evidence>
<dbReference type="InterPro" id="IPR036705">
    <property type="entry name" value="Ribosyl_crysJ1_sf"/>
</dbReference>
<keyword evidence="1" id="KW-0460">Magnesium</keyword>
<dbReference type="InterPro" id="IPR005502">
    <property type="entry name" value="Ribosyl_crysJ1"/>
</dbReference>
<dbReference type="RefSeq" id="WP_146562554.1">
    <property type="nucleotide sequence ID" value="NZ_SIHJ01000001.1"/>
</dbReference>
<reference evidence="2 3" key="1">
    <citation type="submission" date="2019-02" db="EMBL/GenBank/DDBJ databases">
        <title>Deep-cultivation of Planctomycetes and their phenomic and genomic characterization uncovers novel biology.</title>
        <authorList>
            <person name="Wiegand S."/>
            <person name="Jogler M."/>
            <person name="Boedeker C."/>
            <person name="Pinto D."/>
            <person name="Vollmers J."/>
            <person name="Rivas-Marin E."/>
            <person name="Kohn T."/>
            <person name="Peeters S.H."/>
            <person name="Heuer A."/>
            <person name="Rast P."/>
            <person name="Oberbeckmann S."/>
            <person name="Bunk B."/>
            <person name="Jeske O."/>
            <person name="Meyerdierks A."/>
            <person name="Storesund J.E."/>
            <person name="Kallscheuer N."/>
            <person name="Luecker S."/>
            <person name="Lage O.M."/>
            <person name="Pohl T."/>
            <person name="Merkel B.J."/>
            <person name="Hornburger P."/>
            <person name="Mueller R.-W."/>
            <person name="Bruemmer F."/>
            <person name="Labrenz M."/>
            <person name="Spormann A.M."/>
            <person name="Op Den Camp H."/>
            <person name="Overmann J."/>
            <person name="Amann R."/>
            <person name="Jetten M.S.M."/>
            <person name="Mascher T."/>
            <person name="Medema M.H."/>
            <person name="Devos D.P."/>
            <person name="Kaster A.-K."/>
            <person name="Ovreas L."/>
            <person name="Rohde M."/>
            <person name="Galperin M.Y."/>
            <person name="Jogler C."/>
        </authorList>
    </citation>
    <scope>NUCLEOTIDE SEQUENCE [LARGE SCALE GENOMIC DNA]</scope>
    <source>
        <strain evidence="2 3">KOR34</strain>
    </source>
</reference>
<proteinExistence type="predicted"/>
<dbReference type="AlphaFoldDB" id="A0A5C5VCK3"/>
<keyword evidence="2" id="KW-0378">Hydrolase</keyword>
<keyword evidence="3" id="KW-1185">Reference proteome</keyword>
<gene>
    <name evidence="2" type="ORF">KOR34_08880</name>
</gene>
<dbReference type="SUPFAM" id="SSF101478">
    <property type="entry name" value="ADP-ribosylglycohydrolase"/>
    <property type="match status" value="1"/>
</dbReference>
<comment type="caution">
    <text evidence="2">The sequence shown here is derived from an EMBL/GenBank/DDBJ whole genome shotgun (WGS) entry which is preliminary data.</text>
</comment>
<dbReference type="Pfam" id="PF03747">
    <property type="entry name" value="ADP_ribosyl_GH"/>
    <property type="match status" value="1"/>
</dbReference>
<evidence type="ECO:0000256" key="1">
    <source>
        <dbReference type="PIRSR" id="PIRSR605502-1"/>
    </source>
</evidence>
<keyword evidence="1" id="KW-0479">Metal-binding</keyword>
<accession>A0A5C5VCK3</accession>
<organism evidence="2 3">
    <name type="scientific">Posidoniimonas corsicana</name>
    <dbReference type="NCBI Taxonomy" id="1938618"/>
    <lineage>
        <taxon>Bacteria</taxon>
        <taxon>Pseudomonadati</taxon>
        <taxon>Planctomycetota</taxon>
        <taxon>Planctomycetia</taxon>
        <taxon>Pirellulales</taxon>
        <taxon>Lacipirellulaceae</taxon>
        <taxon>Posidoniimonas</taxon>
    </lineage>
</organism>
<dbReference type="Gene3D" id="1.10.4080.10">
    <property type="entry name" value="ADP-ribosylation/Crystallin J1"/>
    <property type="match status" value="1"/>
</dbReference>
<sequence>MNGIQSSRVDDQVVAIEAGMLGCMVGDALGVPVDFTSRDSRRESAVTGMRAYGTHHQPAGTWSDDSSLMLCLADSFASAGVDYQDQASRFVAWMQDAVWTPDEEVFDIGYATREAISRLEAGVEAMPQLHLHDN</sequence>
<dbReference type="Proteomes" id="UP000316714">
    <property type="component" value="Unassembled WGS sequence"/>
</dbReference>
<dbReference type="GO" id="GO:0016787">
    <property type="term" value="F:hydrolase activity"/>
    <property type="evidence" value="ECO:0007669"/>
    <property type="project" value="UniProtKB-KW"/>
</dbReference>
<comment type="cofactor">
    <cofactor evidence="1">
        <name>Mg(2+)</name>
        <dbReference type="ChEBI" id="CHEBI:18420"/>
    </cofactor>
    <text evidence="1">Binds 2 magnesium ions per subunit.</text>
</comment>
<evidence type="ECO:0000313" key="3">
    <source>
        <dbReference type="Proteomes" id="UP000316714"/>
    </source>
</evidence>
<feature type="binding site" evidence="1">
    <location>
        <position position="64"/>
    </location>
    <ligand>
        <name>Mg(2+)</name>
        <dbReference type="ChEBI" id="CHEBI:18420"/>
        <label>1</label>
    </ligand>
</feature>
<feature type="binding site" evidence="1">
    <location>
        <position position="65"/>
    </location>
    <ligand>
        <name>Mg(2+)</name>
        <dbReference type="ChEBI" id="CHEBI:18420"/>
        <label>1</label>
    </ligand>
</feature>
<protein>
    <submittedName>
        <fullName evidence="2">ADP-ribosylglycohydrolase</fullName>
    </submittedName>
</protein>
<feature type="binding site" evidence="1">
    <location>
        <position position="63"/>
    </location>
    <ligand>
        <name>Mg(2+)</name>
        <dbReference type="ChEBI" id="CHEBI:18420"/>
        <label>1</label>
    </ligand>
</feature>